<reference evidence="2" key="1">
    <citation type="journal article" date="2018" name="Mol. Biol. Evol.">
        <title>Broad Genomic Sampling Reveals a Smut Pathogenic Ancestry of the Fungal Clade Ustilaginomycotina.</title>
        <authorList>
            <person name="Kijpornyongpan T."/>
            <person name="Mondo S.J."/>
            <person name="Barry K."/>
            <person name="Sandor L."/>
            <person name="Lee J."/>
            <person name="Lipzen A."/>
            <person name="Pangilinan J."/>
            <person name="LaButti K."/>
            <person name="Hainaut M."/>
            <person name="Henrissat B."/>
            <person name="Grigoriev I.V."/>
            <person name="Spatafora J.W."/>
            <person name="Aime M.C."/>
        </authorList>
    </citation>
    <scope>NUCLEOTIDE SEQUENCE [LARGE SCALE GENOMIC DNA]</scope>
    <source>
        <strain evidence="2">MCA 4198</strain>
    </source>
</reference>
<gene>
    <name evidence="2" type="ORF">FA10DRAFT_304509</name>
</gene>
<feature type="compositionally biased region" description="Basic and acidic residues" evidence="1">
    <location>
        <begin position="46"/>
        <end position="59"/>
    </location>
</feature>
<feature type="compositionally biased region" description="Polar residues" evidence="1">
    <location>
        <begin position="33"/>
        <end position="44"/>
    </location>
</feature>
<dbReference type="GO" id="GO:0000500">
    <property type="term" value="C:RNA polymerase I upstream activating factor complex"/>
    <property type="evidence" value="ECO:0007669"/>
    <property type="project" value="InterPro"/>
</dbReference>
<organism evidence="2 3">
    <name type="scientific">Acaromyces ingoldii</name>
    <dbReference type="NCBI Taxonomy" id="215250"/>
    <lineage>
        <taxon>Eukaryota</taxon>
        <taxon>Fungi</taxon>
        <taxon>Dikarya</taxon>
        <taxon>Basidiomycota</taxon>
        <taxon>Ustilaginomycotina</taxon>
        <taxon>Exobasidiomycetes</taxon>
        <taxon>Exobasidiales</taxon>
        <taxon>Cryptobasidiaceae</taxon>
        <taxon>Acaromyces</taxon>
    </lineage>
</organism>
<dbReference type="AlphaFoldDB" id="A0A316YC63"/>
<feature type="region of interest" description="Disordered" evidence="1">
    <location>
        <begin position="730"/>
        <end position="751"/>
    </location>
</feature>
<dbReference type="PANTHER" id="PTHR28079">
    <property type="entry name" value="RNA POLYMERASE I-SPECIFIC TRANSCRIPTION INITIATION FACTOR RRN5"/>
    <property type="match status" value="1"/>
</dbReference>
<proteinExistence type="predicted"/>
<dbReference type="GO" id="GO:0000182">
    <property type="term" value="F:rDNA binding"/>
    <property type="evidence" value="ECO:0007669"/>
    <property type="project" value="TreeGrafter"/>
</dbReference>
<feature type="compositionally biased region" description="Acidic residues" evidence="1">
    <location>
        <begin position="135"/>
        <end position="172"/>
    </location>
</feature>
<accession>A0A316YC63</accession>
<dbReference type="InterPro" id="IPR039601">
    <property type="entry name" value="Rrn5"/>
</dbReference>
<protein>
    <submittedName>
        <fullName evidence="2">Uncharacterized protein</fullName>
    </submittedName>
</protein>
<feature type="region of interest" description="Disordered" evidence="1">
    <location>
        <begin position="670"/>
        <end position="701"/>
    </location>
</feature>
<keyword evidence="3" id="KW-1185">Reference proteome</keyword>
<feature type="compositionally biased region" description="Basic and acidic residues" evidence="1">
    <location>
        <begin position="173"/>
        <end position="187"/>
    </location>
</feature>
<dbReference type="InParanoid" id="A0A316YC63"/>
<name>A0A316YC63_9BASI</name>
<dbReference type="GO" id="GO:0006361">
    <property type="term" value="P:transcription initiation at RNA polymerase I promoter"/>
    <property type="evidence" value="ECO:0007669"/>
    <property type="project" value="TreeGrafter"/>
</dbReference>
<feature type="region of interest" description="Disordered" evidence="1">
    <location>
        <begin position="135"/>
        <end position="189"/>
    </location>
</feature>
<dbReference type="Proteomes" id="UP000245768">
    <property type="component" value="Unassembled WGS sequence"/>
</dbReference>
<dbReference type="GO" id="GO:0042790">
    <property type="term" value="P:nucleolar large rRNA transcription by RNA polymerase I"/>
    <property type="evidence" value="ECO:0007669"/>
    <property type="project" value="InterPro"/>
</dbReference>
<evidence type="ECO:0000256" key="1">
    <source>
        <dbReference type="SAM" id="MobiDB-lite"/>
    </source>
</evidence>
<sequence>MEGDAPGRKRKRQQDRNVRQDRARVRRGREGPSSLSGSRLNVGQTDRGEADTAREHEETVLSTESLAQSKTTEARQSTSGNPRWSNVAPVFAIDSAEGKAQRYAELLRRESIDFFQHLHHTTDQLFDGALQEVGSDVDEDKDQPDDVQIEEDEEEDAATAEEDEVEQSDEEEATHKEAPSETSKESWEAQWSQSEIQHFFRGLVRYSRWRADVIATDFLHGTKSEAQVQQLLQLLRRQAARRMGAKHRPHADGRHMMRAMGTGGLNEAARKRQRAVPAAAAVEMSDEWIAFEEAQAQTLALWQDEPRQGAEEEEIVSWDRQVLNAALFLRCHYVVGDVSDQGGEHGCILKLQQGSATAMYCSLSELIGRLKRVQGLSHRGPSYRRFSEEYAVPAISRKRSNESVALRVIHHAVELGLLAWVRIQGDSTIPTAIITQVDDGRGGLVSTRWEKDLPCPPNAHLIWVDSIKPTDTVLEPWLPPDATESARTSLQQSRVHLARIQSQSLTISELSALEQAIVFKKSHRSQPSLAPFPPQDSESETFYRGFDLSNIPREHWKSVKGKIRARLSRGAADMPIDVNMSAGRKRRRRSSPSDGAVGDVEAILHLVDELRVFVEGVLVVLIERRRDDAIISTEAVQRSADEVLRRFGADTDHNNGPGDGAQQLAWNKAYQEVEEERSSVEVEEDEEDEEEGEGEDDEDEQTRLLEGLAPLQPSATSSVVQRAFEWSADGSSHAYDRPLRSGRASSTRGRTAALAREAISDEVDNRKLERRDLAVERRMWSLFGLLPTKNPSP</sequence>
<feature type="region of interest" description="Disordered" evidence="1">
    <location>
        <begin position="576"/>
        <end position="595"/>
    </location>
</feature>
<dbReference type="RefSeq" id="XP_025374304.1">
    <property type="nucleotide sequence ID" value="XM_025525365.1"/>
</dbReference>
<evidence type="ECO:0000313" key="3">
    <source>
        <dbReference type="Proteomes" id="UP000245768"/>
    </source>
</evidence>
<feature type="compositionally biased region" description="Polar residues" evidence="1">
    <location>
        <begin position="60"/>
        <end position="84"/>
    </location>
</feature>
<feature type="compositionally biased region" description="Acidic residues" evidence="1">
    <location>
        <begin position="681"/>
        <end position="700"/>
    </location>
</feature>
<dbReference type="GO" id="GO:0001181">
    <property type="term" value="F:RNA polymerase I general transcription initiation factor activity"/>
    <property type="evidence" value="ECO:0007669"/>
    <property type="project" value="TreeGrafter"/>
</dbReference>
<dbReference type="GeneID" id="37047281"/>
<feature type="compositionally biased region" description="Basic and acidic residues" evidence="1">
    <location>
        <begin position="14"/>
        <end position="23"/>
    </location>
</feature>
<evidence type="ECO:0000313" key="2">
    <source>
        <dbReference type="EMBL" id="PWN87106.1"/>
    </source>
</evidence>
<dbReference type="PANTHER" id="PTHR28079:SF1">
    <property type="entry name" value="RNA POLYMERASE I-SPECIFIC TRANSCRIPTION INITIATION FACTOR RRN5"/>
    <property type="match status" value="1"/>
</dbReference>
<feature type="compositionally biased region" description="Low complexity" evidence="1">
    <location>
        <begin position="741"/>
        <end position="751"/>
    </location>
</feature>
<dbReference type="EMBL" id="KZ819641">
    <property type="protein sequence ID" value="PWN87106.1"/>
    <property type="molecule type" value="Genomic_DNA"/>
</dbReference>
<dbReference type="OrthoDB" id="2240312at2759"/>
<feature type="region of interest" description="Disordered" evidence="1">
    <location>
        <begin position="1"/>
        <end position="93"/>
    </location>
</feature>